<name>A0A940WTF2_9BACI</name>
<dbReference type="Proteomes" id="UP000678228">
    <property type="component" value="Unassembled WGS sequence"/>
</dbReference>
<protein>
    <submittedName>
        <fullName evidence="1">Uncharacterized protein</fullName>
    </submittedName>
</protein>
<gene>
    <name evidence="1" type="ORF">J7W16_04145</name>
</gene>
<organism evidence="1 2">
    <name type="scientific">Halalkalibacter suaedae</name>
    <dbReference type="NCBI Taxonomy" id="2822140"/>
    <lineage>
        <taxon>Bacteria</taxon>
        <taxon>Bacillati</taxon>
        <taxon>Bacillota</taxon>
        <taxon>Bacilli</taxon>
        <taxon>Bacillales</taxon>
        <taxon>Bacillaceae</taxon>
        <taxon>Halalkalibacter</taxon>
    </lineage>
</organism>
<evidence type="ECO:0000313" key="1">
    <source>
        <dbReference type="EMBL" id="MBP3950312.1"/>
    </source>
</evidence>
<sequence>MIDQAGLLRTAVAEKRKELIGLIASTKYSTERELEQLSLKELQDLFRKLAKY</sequence>
<dbReference type="AlphaFoldDB" id="A0A940WTF2"/>
<keyword evidence="2" id="KW-1185">Reference proteome</keyword>
<comment type="caution">
    <text evidence="1">The sequence shown here is derived from an EMBL/GenBank/DDBJ whole genome shotgun (WGS) entry which is preliminary data.</text>
</comment>
<reference evidence="1" key="1">
    <citation type="submission" date="2021-03" db="EMBL/GenBank/DDBJ databases">
        <title>Bacillus suaedae sp. nov., isolated from Suaeda aralocaspica.</title>
        <authorList>
            <person name="Lei R.F.R."/>
        </authorList>
    </citation>
    <scope>NUCLEOTIDE SEQUENCE</scope>
    <source>
        <strain evidence="1">YZJH907-2</strain>
    </source>
</reference>
<evidence type="ECO:0000313" key="2">
    <source>
        <dbReference type="Proteomes" id="UP000678228"/>
    </source>
</evidence>
<proteinExistence type="predicted"/>
<accession>A0A940WTF2</accession>
<dbReference type="RefSeq" id="WP_210595964.1">
    <property type="nucleotide sequence ID" value="NZ_JAGKSQ010000002.1"/>
</dbReference>
<dbReference type="EMBL" id="JAGKSQ010000002">
    <property type="protein sequence ID" value="MBP3950312.1"/>
    <property type="molecule type" value="Genomic_DNA"/>
</dbReference>